<dbReference type="OrthoDB" id="522901at2759"/>
<organism evidence="1 2">
    <name type="scientific">Edaphochlamys debaryana</name>
    <dbReference type="NCBI Taxonomy" id="47281"/>
    <lineage>
        <taxon>Eukaryota</taxon>
        <taxon>Viridiplantae</taxon>
        <taxon>Chlorophyta</taxon>
        <taxon>core chlorophytes</taxon>
        <taxon>Chlorophyceae</taxon>
        <taxon>CS clade</taxon>
        <taxon>Chlamydomonadales</taxon>
        <taxon>Chlamydomonadales incertae sedis</taxon>
        <taxon>Edaphochlamys</taxon>
    </lineage>
</organism>
<accession>A0A836BQX7</accession>
<comment type="caution">
    <text evidence="1">The sequence shown here is derived from an EMBL/GenBank/DDBJ whole genome shotgun (WGS) entry which is preliminary data.</text>
</comment>
<proteinExistence type="predicted"/>
<name>A0A836BQX7_9CHLO</name>
<evidence type="ECO:0000313" key="2">
    <source>
        <dbReference type="Proteomes" id="UP000612055"/>
    </source>
</evidence>
<protein>
    <submittedName>
        <fullName evidence="1">Uncharacterized protein</fullName>
    </submittedName>
</protein>
<keyword evidence="2" id="KW-1185">Reference proteome</keyword>
<reference evidence="1" key="1">
    <citation type="journal article" date="2020" name="bioRxiv">
        <title>Comparative genomics of Chlamydomonas.</title>
        <authorList>
            <person name="Craig R.J."/>
            <person name="Hasan A.R."/>
            <person name="Ness R.W."/>
            <person name="Keightley P.D."/>
        </authorList>
    </citation>
    <scope>NUCLEOTIDE SEQUENCE</scope>
    <source>
        <strain evidence="1">CCAP 11/70</strain>
    </source>
</reference>
<dbReference type="EMBL" id="JAEHOE010000121">
    <property type="protein sequence ID" value="KAG2485876.1"/>
    <property type="molecule type" value="Genomic_DNA"/>
</dbReference>
<evidence type="ECO:0000313" key="1">
    <source>
        <dbReference type="EMBL" id="KAG2485876.1"/>
    </source>
</evidence>
<sequence length="355" mass="39252">MDAWNGSKANLLAVVRLKRNRTDGQLAATLLGHRYLNQTNLEDGRLFRDARGRVFLYLSVPMGRYGGARASVNVVHRIYVNCTKAASIACDARMGPARLLTYMGSLAWDKNWVPWNGTSLMAYSHYGTLGPHSVFNWTSYREPVPHTGFDYVANSTTLFSRFKTTYGSLVHLSGGTPAILEPGGQSYLAIGHVRVHPGCLHPAAIPGLSELLGPAVRTNCAHLLKLPTEAKESIPFHSFAFMGPGNRPLKHYHVDYSFFIYRFSATPPFELTHMSHGILPPSPGHFGITFPIGLERFGSDYVIAYGDADQASKLMVLKRGDVERLLVPINLMERLVRSYSICTLPFPNTNITGSK</sequence>
<gene>
    <name evidence="1" type="ORF">HYH03_015459</name>
</gene>
<dbReference type="AlphaFoldDB" id="A0A836BQX7"/>
<dbReference type="Proteomes" id="UP000612055">
    <property type="component" value="Unassembled WGS sequence"/>
</dbReference>